<dbReference type="RefSeq" id="WP_183399631.1">
    <property type="nucleotide sequence ID" value="NZ_JACIDS010000004.1"/>
</dbReference>
<dbReference type="Gene3D" id="2.60.120.10">
    <property type="entry name" value="Jelly Rolls"/>
    <property type="match status" value="1"/>
</dbReference>
<evidence type="ECO:0000313" key="6">
    <source>
        <dbReference type="EMBL" id="MBB3931943.1"/>
    </source>
</evidence>
<gene>
    <name evidence="6" type="ORF">GGR25_003001</name>
</gene>
<dbReference type="GO" id="GO:0003700">
    <property type="term" value="F:DNA-binding transcription factor activity"/>
    <property type="evidence" value="ECO:0007669"/>
    <property type="project" value="InterPro"/>
</dbReference>
<dbReference type="GO" id="GO:0043565">
    <property type="term" value="F:sequence-specific DNA binding"/>
    <property type="evidence" value="ECO:0007669"/>
    <property type="project" value="InterPro"/>
</dbReference>
<feature type="domain" description="HTH araC/xylS-type" evidence="5">
    <location>
        <begin position="180"/>
        <end position="278"/>
    </location>
</feature>
<dbReference type="AlphaFoldDB" id="A0A840ARR1"/>
<evidence type="ECO:0000256" key="1">
    <source>
        <dbReference type="ARBA" id="ARBA00023015"/>
    </source>
</evidence>
<dbReference type="InterPro" id="IPR003313">
    <property type="entry name" value="AraC-bd"/>
</dbReference>
<proteinExistence type="predicted"/>
<dbReference type="SMART" id="SM00342">
    <property type="entry name" value="HTH_ARAC"/>
    <property type="match status" value="1"/>
</dbReference>
<protein>
    <submittedName>
        <fullName evidence="6">AraC-like DNA-binding protein</fullName>
    </submittedName>
</protein>
<dbReference type="Pfam" id="PF12833">
    <property type="entry name" value="HTH_18"/>
    <property type="match status" value="1"/>
</dbReference>
<dbReference type="InterPro" id="IPR018060">
    <property type="entry name" value="HTH_AraC"/>
</dbReference>
<dbReference type="PROSITE" id="PS00041">
    <property type="entry name" value="HTH_ARAC_FAMILY_1"/>
    <property type="match status" value="1"/>
</dbReference>
<dbReference type="InterPro" id="IPR050204">
    <property type="entry name" value="AraC_XylS_family_regulators"/>
</dbReference>
<name>A0A840ARR1_9HYPH</name>
<reference evidence="6 7" key="1">
    <citation type="submission" date="2020-08" db="EMBL/GenBank/DDBJ databases">
        <title>Genomic Encyclopedia of Type Strains, Phase IV (KMG-IV): sequencing the most valuable type-strain genomes for metagenomic binning, comparative biology and taxonomic classification.</title>
        <authorList>
            <person name="Goeker M."/>
        </authorList>
    </citation>
    <scope>NUCLEOTIDE SEQUENCE [LARGE SCALE GENOMIC DNA]</scope>
    <source>
        <strain evidence="6 7">DSM 25966</strain>
    </source>
</reference>
<dbReference type="PANTHER" id="PTHR46796">
    <property type="entry name" value="HTH-TYPE TRANSCRIPTIONAL ACTIVATOR RHAS-RELATED"/>
    <property type="match status" value="1"/>
</dbReference>
<dbReference type="PANTHER" id="PTHR46796:SF7">
    <property type="entry name" value="ARAC FAMILY TRANSCRIPTIONAL REGULATOR"/>
    <property type="match status" value="1"/>
</dbReference>
<dbReference type="InterPro" id="IPR009057">
    <property type="entry name" value="Homeodomain-like_sf"/>
</dbReference>
<dbReference type="Proteomes" id="UP000553963">
    <property type="component" value="Unassembled WGS sequence"/>
</dbReference>
<keyword evidence="3" id="KW-0010">Activator</keyword>
<dbReference type="InterPro" id="IPR014710">
    <property type="entry name" value="RmlC-like_jellyroll"/>
</dbReference>
<dbReference type="SUPFAM" id="SSF51215">
    <property type="entry name" value="Regulatory protein AraC"/>
    <property type="match status" value="1"/>
</dbReference>
<evidence type="ECO:0000313" key="7">
    <source>
        <dbReference type="Proteomes" id="UP000553963"/>
    </source>
</evidence>
<dbReference type="InterPro" id="IPR037923">
    <property type="entry name" value="HTH-like"/>
</dbReference>
<sequence length="281" mass="30289">MLEERLHLRAPHPLDPAVPYQVVGGGQRTALPGLPPITARYHEHAFMLCVEGRGQVDIDDVTHLANPGDIVWLKTAGRYAHGCAPGAPGWAYLWVGVGSGTGLDAAHEMGGAARDPVFAADLGAEIRPVFDETIAAIRSPSPVAPALISAGIAAILAEVLLRRSRRDGLIVADPAGGRLGALLDRMRAEVDRPWTIPDMAGLAALSPSQLHRVFRKQFGVSPISWLRHERINRASRLLADHALSVAEVGRRCGYADPYHFSRDFRRLNGRSPTGFRAEHGG</sequence>
<dbReference type="Pfam" id="PF02311">
    <property type="entry name" value="AraC_binding"/>
    <property type="match status" value="1"/>
</dbReference>
<keyword evidence="7" id="KW-1185">Reference proteome</keyword>
<organism evidence="6 7">
    <name type="scientific">Kaistia hirudinis</name>
    <dbReference type="NCBI Taxonomy" id="1293440"/>
    <lineage>
        <taxon>Bacteria</taxon>
        <taxon>Pseudomonadati</taxon>
        <taxon>Pseudomonadota</taxon>
        <taxon>Alphaproteobacteria</taxon>
        <taxon>Hyphomicrobiales</taxon>
        <taxon>Kaistiaceae</taxon>
        <taxon>Kaistia</taxon>
    </lineage>
</organism>
<keyword evidence="2 6" id="KW-0238">DNA-binding</keyword>
<keyword evidence="1" id="KW-0805">Transcription regulation</keyword>
<dbReference type="PROSITE" id="PS01124">
    <property type="entry name" value="HTH_ARAC_FAMILY_2"/>
    <property type="match status" value="1"/>
</dbReference>
<dbReference type="EMBL" id="JACIDS010000004">
    <property type="protein sequence ID" value="MBB3931943.1"/>
    <property type="molecule type" value="Genomic_DNA"/>
</dbReference>
<comment type="caution">
    <text evidence="6">The sequence shown here is derived from an EMBL/GenBank/DDBJ whole genome shotgun (WGS) entry which is preliminary data.</text>
</comment>
<accession>A0A840ARR1</accession>
<evidence type="ECO:0000256" key="3">
    <source>
        <dbReference type="ARBA" id="ARBA00023159"/>
    </source>
</evidence>
<dbReference type="Gene3D" id="1.10.10.60">
    <property type="entry name" value="Homeodomain-like"/>
    <property type="match status" value="2"/>
</dbReference>
<evidence type="ECO:0000256" key="2">
    <source>
        <dbReference type="ARBA" id="ARBA00023125"/>
    </source>
</evidence>
<evidence type="ECO:0000259" key="5">
    <source>
        <dbReference type="PROSITE" id="PS01124"/>
    </source>
</evidence>
<evidence type="ECO:0000256" key="4">
    <source>
        <dbReference type="ARBA" id="ARBA00023163"/>
    </source>
</evidence>
<dbReference type="InterPro" id="IPR018062">
    <property type="entry name" value="HTH_AraC-typ_CS"/>
</dbReference>
<keyword evidence="4" id="KW-0804">Transcription</keyword>
<dbReference type="SUPFAM" id="SSF46689">
    <property type="entry name" value="Homeodomain-like"/>
    <property type="match status" value="2"/>
</dbReference>